<keyword evidence="5" id="KW-0350">Heme biosynthesis</keyword>
<dbReference type="NCBIfam" id="NF006762">
    <property type="entry name" value="PRK09283.1"/>
    <property type="match status" value="1"/>
</dbReference>
<dbReference type="PANTHER" id="PTHR11458:SF0">
    <property type="entry name" value="DELTA-AMINOLEVULINIC ACID DEHYDRATASE"/>
    <property type="match status" value="1"/>
</dbReference>
<evidence type="ECO:0000256" key="4">
    <source>
        <dbReference type="ARBA" id="ARBA00020771"/>
    </source>
</evidence>
<feature type="binding site" evidence="10">
    <location>
        <position position="203"/>
    </location>
    <ligand>
        <name>5-aminolevulinate</name>
        <dbReference type="ChEBI" id="CHEBI:356416"/>
        <label>1</label>
    </ligand>
</feature>
<evidence type="ECO:0000256" key="14">
    <source>
        <dbReference type="RuleBase" id="RU004161"/>
    </source>
</evidence>
<evidence type="ECO:0000256" key="5">
    <source>
        <dbReference type="ARBA" id="ARBA00023133"/>
    </source>
</evidence>
<dbReference type="HOGENOM" id="CLU_035731_0_0_2"/>
<dbReference type="SUPFAM" id="SSF51569">
    <property type="entry name" value="Aldolase"/>
    <property type="match status" value="1"/>
</dbReference>
<evidence type="ECO:0000256" key="7">
    <source>
        <dbReference type="ARBA" id="ARBA00023244"/>
    </source>
</evidence>
<dbReference type="STRING" id="273075.gene:9572173"/>
<comment type="catalytic activity">
    <reaction evidence="8 13">
        <text>2 5-aminolevulinate = porphobilinogen + 2 H2O + H(+)</text>
        <dbReference type="Rhea" id="RHEA:24064"/>
        <dbReference type="ChEBI" id="CHEBI:15377"/>
        <dbReference type="ChEBI" id="CHEBI:15378"/>
        <dbReference type="ChEBI" id="CHEBI:58126"/>
        <dbReference type="ChEBI" id="CHEBI:356416"/>
        <dbReference type="EC" id="4.2.1.24"/>
    </reaction>
</comment>
<evidence type="ECO:0000256" key="6">
    <source>
        <dbReference type="ARBA" id="ARBA00023239"/>
    </source>
</evidence>
<gene>
    <name evidence="15" type="ordered locus">Ta0955</name>
</gene>
<feature type="binding site" evidence="12">
    <location>
        <position position="231"/>
    </location>
    <ligand>
        <name>Mg(2+)</name>
        <dbReference type="ChEBI" id="CHEBI:18420"/>
    </ligand>
</feature>
<dbReference type="PaxDb" id="273075-Ta0955"/>
<name>Q9HJL2_THEAC</name>
<dbReference type="InterPro" id="IPR001731">
    <property type="entry name" value="ALAD"/>
</dbReference>
<feature type="binding site" evidence="10">
    <location>
        <position position="310"/>
    </location>
    <ligand>
        <name>5-aminolevulinate</name>
        <dbReference type="ChEBI" id="CHEBI:356416"/>
        <label>2</label>
    </ligand>
</feature>
<evidence type="ECO:0000256" key="1">
    <source>
        <dbReference type="ARBA" id="ARBA00004694"/>
    </source>
</evidence>
<dbReference type="RefSeq" id="WP_010901366.1">
    <property type="nucleotide sequence ID" value="NC_002578.1"/>
</dbReference>
<feature type="binding site" evidence="11">
    <location>
        <position position="118"/>
    </location>
    <ligand>
        <name>Zn(2+)</name>
        <dbReference type="ChEBI" id="CHEBI:29105"/>
        <note>catalytic</note>
    </ligand>
</feature>
<dbReference type="FunCoup" id="Q9HJL2">
    <property type="interactions" value="187"/>
</dbReference>
<dbReference type="KEGG" id="tac:Ta0955"/>
<dbReference type="GO" id="GO:0004655">
    <property type="term" value="F:porphobilinogen synthase activity"/>
    <property type="evidence" value="ECO:0007669"/>
    <property type="project" value="UniProtKB-EC"/>
</dbReference>
<dbReference type="PROSITE" id="PS00169">
    <property type="entry name" value="D_ALA_DEHYDRATASE"/>
    <property type="match status" value="1"/>
</dbReference>
<dbReference type="SMART" id="SM01004">
    <property type="entry name" value="ALAD"/>
    <property type="match status" value="1"/>
</dbReference>
<dbReference type="Pfam" id="PF00490">
    <property type="entry name" value="ALAD"/>
    <property type="match status" value="1"/>
</dbReference>
<dbReference type="EC" id="4.2.1.24" evidence="3 13"/>
<feature type="binding site" evidence="11">
    <location>
        <position position="120"/>
    </location>
    <ligand>
        <name>Zn(2+)</name>
        <dbReference type="ChEBI" id="CHEBI:29105"/>
        <note>catalytic</note>
    </ligand>
</feature>
<organism evidence="15 16">
    <name type="scientific">Thermoplasma acidophilum (strain ATCC 25905 / DSM 1728 / JCM 9062 / NBRC 15155 / AMRC-C165)</name>
    <dbReference type="NCBI Taxonomy" id="273075"/>
    <lineage>
        <taxon>Archaea</taxon>
        <taxon>Methanobacteriati</taxon>
        <taxon>Thermoplasmatota</taxon>
        <taxon>Thermoplasmata</taxon>
        <taxon>Thermoplasmatales</taxon>
        <taxon>Thermoplasmataceae</taxon>
        <taxon>Thermoplasma</taxon>
    </lineage>
</organism>
<feature type="binding site" evidence="10">
    <location>
        <position position="215"/>
    </location>
    <ligand>
        <name>5-aminolevulinate</name>
        <dbReference type="ChEBI" id="CHEBI:356416"/>
        <label>1</label>
    </ligand>
</feature>
<dbReference type="Gene3D" id="3.20.20.70">
    <property type="entry name" value="Aldolase class I"/>
    <property type="match status" value="1"/>
</dbReference>
<evidence type="ECO:0000256" key="9">
    <source>
        <dbReference type="PIRSR" id="PIRSR001415-1"/>
    </source>
</evidence>
<dbReference type="UniPathway" id="UPA00251">
    <property type="reaction ID" value="UER00318"/>
</dbReference>
<feature type="active site" description="Schiff-base intermediate with substrate" evidence="9">
    <location>
        <position position="193"/>
    </location>
</feature>
<protein>
    <recommendedName>
        <fullName evidence="4 13">Delta-aminolevulinic acid dehydratase</fullName>
        <ecNumber evidence="3 13">4.2.1.24</ecNumber>
    </recommendedName>
</protein>
<evidence type="ECO:0000256" key="2">
    <source>
        <dbReference type="ARBA" id="ARBA00008055"/>
    </source>
</evidence>
<evidence type="ECO:0000256" key="13">
    <source>
        <dbReference type="RuleBase" id="RU000515"/>
    </source>
</evidence>
<dbReference type="GO" id="GO:0006782">
    <property type="term" value="P:protoporphyrinogen IX biosynthetic process"/>
    <property type="evidence" value="ECO:0007669"/>
    <property type="project" value="UniProtKB-UniPathway"/>
</dbReference>
<keyword evidence="7 13" id="KW-0627">Porphyrin biosynthesis</keyword>
<keyword evidence="16" id="KW-1185">Reference proteome</keyword>
<keyword evidence="6 13" id="KW-0456">Lyase</keyword>
<comment type="similarity">
    <text evidence="2 14">Belongs to the ALAD family.</text>
</comment>
<dbReference type="InterPro" id="IPR030656">
    <property type="entry name" value="ALAD_AS"/>
</dbReference>
<sequence length="320" mass="35937">MFPIIRMRRYRKDQNFRDLFSETSIRPEKLVMPIFVEEGISKPVEISSMPGILRYPLGDLKAYVKHLEDIGVKSVLLFGVPSHKDSMGSAAYDKNGVIQKAISVIKDNTNIITIADLCLCEYTDTGQCGLLKDGYVDNDSTLEVYRKIAKSYAEAGVDIVAPSGMMDGQVSAIRDELDNDGFENVMIMAYSSKFSSNLYGPFREAAESAPKVGDRKSYQMDYRNQREALREIDLDVYEGADIIMVKPAIFYLDIIAKARERFDLPLAAYSVSGEYNMIYNAVKNGYLSEDAIRESLVSIFRAGADIVITYFTEQILTNSK</sequence>
<dbReference type="GO" id="GO:0005829">
    <property type="term" value="C:cytosol"/>
    <property type="evidence" value="ECO:0007669"/>
    <property type="project" value="TreeGrafter"/>
</dbReference>
<evidence type="ECO:0000256" key="11">
    <source>
        <dbReference type="PIRSR" id="PIRSR001415-3"/>
    </source>
</evidence>
<dbReference type="PRINTS" id="PR00144">
    <property type="entry name" value="DALDHYDRTASE"/>
</dbReference>
<dbReference type="PANTHER" id="PTHR11458">
    <property type="entry name" value="DELTA-AMINOLEVULINIC ACID DEHYDRATASE"/>
    <property type="match status" value="1"/>
</dbReference>
<comment type="subunit">
    <text evidence="13">Homooctamer.</text>
</comment>
<dbReference type="CDD" id="cd00384">
    <property type="entry name" value="ALAD_PBGS"/>
    <property type="match status" value="1"/>
</dbReference>
<keyword evidence="11" id="KW-0479">Metal-binding</keyword>
<evidence type="ECO:0000256" key="10">
    <source>
        <dbReference type="PIRSR" id="PIRSR001415-2"/>
    </source>
</evidence>
<feature type="binding site" evidence="10">
    <location>
        <position position="272"/>
    </location>
    <ligand>
        <name>5-aminolevulinate</name>
        <dbReference type="ChEBI" id="CHEBI:356416"/>
        <label>2</label>
    </ligand>
</feature>
<evidence type="ECO:0000256" key="8">
    <source>
        <dbReference type="ARBA" id="ARBA00047651"/>
    </source>
</evidence>
<dbReference type="InParanoid" id="Q9HJL2"/>
<dbReference type="FunFam" id="3.20.20.70:FF:000019">
    <property type="entry name" value="Delta-aminolevulinic acid dehydratase"/>
    <property type="match status" value="1"/>
</dbReference>
<dbReference type="Proteomes" id="UP000001024">
    <property type="component" value="Chromosome"/>
</dbReference>
<dbReference type="EnsemblBacteria" id="CAC12084">
    <property type="protein sequence ID" value="CAC12084"/>
    <property type="gene ID" value="CAC12084"/>
</dbReference>
<feature type="binding site" evidence="11">
    <location>
        <position position="128"/>
    </location>
    <ligand>
        <name>Zn(2+)</name>
        <dbReference type="ChEBI" id="CHEBI:29105"/>
        <note>catalytic</note>
    </ligand>
</feature>
<dbReference type="OrthoDB" id="8493at2157"/>
<evidence type="ECO:0000256" key="12">
    <source>
        <dbReference type="PIRSR" id="PIRSR001415-5"/>
    </source>
</evidence>
<dbReference type="GO" id="GO:0008270">
    <property type="term" value="F:zinc ion binding"/>
    <property type="evidence" value="ECO:0007669"/>
    <property type="project" value="TreeGrafter"/>
</dbReference>
<comment type="pathway">
    <text evidence="1">Porphyrin-containing compound metabolism; protoporphyrin-IX biosynthesis; coproporphyrinogen-III from 5-aminolevulinate: step 1/4.</text>
</comment>
<evidence type="ECO:0000313" key="16">
    <source>
        <dbReference type="Proteomes" id="UP000001024"/>
    </source>
</evidence>
<evidence type="ECO:0000313" key="15">
    <source>
        <dbReference type="EMBL" id="CAC12084.1"/>
    </source>
</evidence>
<dbReference type="PIRSF" id="PIRSF001415">
    <property type="entry name" value="Porphbilin_synth"/>
    <property type="match status" value="1"/>
</dbReference>
<accession>Q9HJL2</accession>
<dbReference type="EMBL" id="AL445066">
    <property type="protein sequence ID" value="CAC12084.1"/>
    <property type="molecule type" value="Genomic_DNA"/>
</dbReference>
<dbReference type="AlphaFoldDB" id="Q9HJL2"/>
<keyword evidence="11" id="KW-0862">Zinc</keyword>
<reference evidence="15 16" key="1">
    <citation type="journal article" date="2000" name="Nature">
        <title>The genome sequence of the thermoacidophilic scavenger Thermoplasma acidophilum.</title>
        <authorList>
            <person name="Ruepp A."/>
            <person name="Graml W."/>
            <person name="Santos-Martinez M.L."/>
            <person name="Koretke K.K."/>
            <person name="Volker C."/>
            <person name="Mewes H.W."/>
            <person name="Frishman D."/>
            <person name="Stocker S."/>
            <person name="Lupas A.N."/>
            <person name="Baumeister W."/>
        </authorList>
    </citation>
    <scope>NUCLEOTIDE SEQUENCE [LARGE SCALE GENOMIC DNA]</scope>
    <source>
        <strain evidence="16">ATCC 25905 / DSM 1728 / JCM 9062 / NBRC 15155 / AMRC-C165</strain>
    </source>
</reference>
<evidence type="ECO:0000256" key="3">
    <source>
        <dbReference type="ARBA" id="ARBA00012053"/>
    </source>
</evidence>
<keyword evidence="12" id="KW-0460">Magnesium</keyword>
<dbReference type="InterPro" id="IPR013785">
    <property type="entry name" value="Aldolase_TIM"/>
</dbReference>
<feature type="active site" description="Schiff-base intermediate with substrate" evidence="9">
    <location>
        <position position="246"/>
    </location>
</feature>
<proteinExistence type="inferred from homology"/>
<dbReference type="eggNOG" id="arCOG04300">
    <property type="taxonomic scope" value="Archaea"/>
</dbReference>